<dbReference type="PRINTS" id="PR00449">
    <property type="entry name" value="RASTRNSFRMNG"/>
</dbReference>
<dbReference type="InterPro" id="IPR051065">
    <property type="entry name" value="Ras-related_GTPase"/>
</dbReference>
<organism evidence="7 8">
    <name type="scientific">Patagioenas fasciata monilis</name>
    <dbReference type="NCBI Taxonomy" id="372326"/>
    <lineage>
        <taxon>Eukaryota</taxon>
        <taxon>Metazoa</taxon>
        <taxon>Chordata</taxon>
        <taxon>Craniata</taxon>
        <taxon>Vertebrata</taxon>
        <taxon>Euteleostomi</taxon>
        <taxon>Archelosauria</taxon>
        <taxon>Archosauria</taxon>
        <taxon>Dinosauria</taxon>
        <taxon>Saurischia</taxon>
        <taxon>Theropoda</taxon>
        <taxon>Coelurosauria</taxon>
        <taxon>Aves</taxon>
        <taxon>Neognathae</taxon>
        <taxon>Neoaves</taxon>
        <taxon>Columbimorphae</taxon>
        <taxon>Columbiformes</taxon>
        <taxon>Columbidae</taxon>
        <taxon>Patagioenas</taxon>
    </lineage>
</organism>
<comment type="similarity">
    <text evidence="1">Belongs to the small GTPase superfamily. Ras family.</text>
</comment>
<dbReference type="GO" id="GO:0005525">
    <property type="term" value="F:GTP binding"/>
    <property type="evidence" value="ECO:0007669"/>
    <property type="project" value="UniProtKB-KW"/>
</dbReference>
<dbReference type="Pfam" id="PF00071">
    <property type="entry name" value="Ras"/>
    <property type="match status" value="1"/>
</dbReference>
<dbReference type="InterPro" id="IPR001806">
    <property type="entry name" value="Small_GTPase"/>
</dbReference>
<keyword evidence="5" id="KW-0342">GTP-binding</keyword>
<keyword evidence="3" id="KW-0547">Nucleotide-binding</keyword>
<evidence type="ECO:0000313" key="7">
    <source>
        <dbReference type="EMBL" id="OPJ81247.1"/>
    </source>
</evidence>
<keyword evidence="4" id="KW-0378">Hydrolase</keyword>
<dbReference type="EMBL" id="LSYS01003998">
    <property type="protein sequence ID" value="OPJ81247.1"/>
    <property type="molecule type" value="Genomic_DNA"/>
</dbReference>
<evidence type="ECO:0000256" key="2">
    <source>
        <dbReference type="ARBA" id="ARBA00011984"/>
    </source>
</evidence>
<keyword evidence="8" id="KW-1185">Reference proteome</keyword>
<gene>
    <name evidence="7" type="ORF">AV530_001477</name>
</gene>
<dbReference type="PROSITE" id="PS51419">
    <property type="entry name" value="RAB"/>
    <property type="match status" value="1"/>
</dbReference>
<dbReference type="AlphaFoldDB" id="A0A1V4KBK4"/>
<dbReference type="Gene3D" id="3.40.50.300">
    <property type="entry name" value="P-loop containing nucleotide triphosphate hydrolases"/>
    <property type="match status" value="1"/>
</dbReference>
<evidence type="ECO:0000256" key="1">
    <source>
        <dbReference type="ARBA" id="ARBA00008344"/>
    </source>
</evidence>
<dbReference type="PANTHER" id="PTHR45704">
    <property type="entry name" value="RAS-LIKE FAMILY MEMBER 11"/>
    <property type="match status" value="1"/>
</dbReference>
<comment type="caution">
    <text evidence="7">The sequence shown here is derived from an EMBL/GenBank/DDBJ whole genome shotgun (WGS) entry which is preliminary data.</text>
</comment>
<dbReference type="PROSITE" id="PS51421">
    <property type="entry name" value="RAS"/>
    <property type="match status" value="1"/>
</dbReference>
<evidence type="ECO:0000256" key="4">
    <source>
        <dbReference type="ARBA" id="ARBA00022801"/>
    </source>
</evidence>
<evidence type="ECO:0000313" key="8">
    <source>
        <dbReference type="Proteomes" id="UP000190648"/>
    </source>
</evidence>
<protein>
    <recommendedName>
        <fullName evidence="2">small monomeric GTPase</fullName>
        <ecNumber evidence="2">3.6.5.2</ecNumber>
    </recommendedName>
</protein>
<reference evidence="7 8" key="1">
    <citation type="submission" date="2016-02" db="EMBL/GenBank/DDBJ databases">
        <title>Band-tailed pigeon sequencing and assembly.</title>
        <authorList>
            <person name="Soares A.E."/>
            <person name="Novak B.J."/>
            <person name="Rice E.S."/>
            <person name="O'Connell B."/>
            <person name="Chang D."/>
            <person name="Weber S."/>
            <person name="Shapiro B."/>
        </authorList>
    </citation>
    <scope>NUCLEOTIDE SEQUENCE [LARGE SCALE GENOMIC DNA]</scope>
    <source>
        <strain evidence="7">BTP2013</strain>
        <tissue evidence="7">Blood</tissue>
    </source>
</reference>
<dbReference type="EC" id="3.6.5.2" evidence="2"/>
<evidence type="ECO:0000256" key="6">
    <source>
        <dbReference type="ARBA" id="ARBA00048098"/>
    </source>
</evidence>
<dbReference type="InterPro" id="IPR027417">
    <property type="entry name" value="P-loop_NTPase"/>
</dbReference>
<comment type="catalytic activity">
    <reaction evidence="6">
        <text>GTP + H2O = GDP + phosphate + H(+)</text>
        <dbReference type="Rhea" id="RHEA:19669"/>
        <dbReference type="ChEBI" id="CHEBI:15377"/>
        <dbReference type="ChEBI" id="CHEBI:15378"/>
        <dbReference type="ChEBI" id="CHEBI:37565"/>
        <dbReference type="ChEBI" id="CHEBI:43474"/>
        <dbReference type="ChEBI" id="CHEBI:58189"/>
        <dbReference type="EC" id="3.6.5.2"/>
    </reaction>
</comment>
<dbReference type="STRING" id="372326.A0A1V4KBK4"/>
<dbReference type="GO" id="GO:0003925">
    <property type="term" value="F:G protein activity"/>
    <property type="evidence" value="ECO:0007669"/>
    <property type="project" value="UniProtKB-EC"/>
</dbReference>
<dbReference type="OrthoDB" id="25818at2759"/>
<evidence type="ECO:0000256" key="3">
    <source>
        <dbReference type="ARBA" id="ARBA00022741"/>
    </source>
</evidence>
<accession>A0A1V4KBK4</accession>
<dbReference type="SUPFAM" id="SSF52540">
    <property type="entry name" value="P-loop containing nucleoside triphosphate hydrolases"/>
    <property type="match status" value="1"/>
</dbReference>
<name>A0A1V4KBK4_PATFA</name>
<evidence type="ECO:0000256" key="5">
    <source>
        <dbReference type="ARBA" id="ARBA00023134"/>
    </source>
</evidence>
<dbReference type="Proteomes" id="UP000190648">
    <property type="component" value="Unassembled WGS sequence"/>
</dbReference>
<proteinExistence type="inferred from homology"/>
<sequence length="75" mass="8206">MRMPVVLVGNKADLALQSREVKTDEGKKLAESWGAIFLESSAKESQVTQGIFLKIIEEIDRMDNSNSGSTGCCLM</sequence>